<dbReference type="GO" id="GO:0046872">
    <property type="term" value="F:metal ion binding"/>
    <property type="evidence" value="ECO:0007669"/>
    <property type="project" value="UniProtKB-KW"/>
</dbReference>
<gene>
    <name evidence="7" type="ORF">Ga0074812_107327</name>
</gene>
<dbReference type="Proteomes" id="UP000198802">
    <property type="component" value="Unassembled WGS sequence"/>
</dbReference>
<dbReference type="PANTHER" id="PTHR43758:SF8">
    <property type="entry name" value="8-OXO-DGTP DIPHOSPHATASE YTKD-RELATED"/>
    <property type="match status" value="1"/>
</dbReference>
<dbReference type="GO" id="GO:0005737">
    <property type="term" value="C:cytoplasm"/>
    <property type="evidence" value="ECO:0007669"/>
    <property type="project" value="TreeGrafter"/>
</dbReference>
<organism evidence="7 8">
    <name type="scientific">Parafrankia irregularis</name>
    <dbReference type="NCBI Taxonomy" id="795642"/>
    <lineage>
        <taxon>Bacteria</taxon>
        <taxon>Bacillati</taxon>
        <taxon>Actinomycetota</taxon>
        <taxon>Actinomycetes</taxon>
        <taxon>Frankiales</taxon>
        <taxon>Frankiaceae</taxon>
        <taxon>Parafrankia</taxon>
    </lineage>
</organism>
<dbReference type="AlphaFoldDB" id="A0A0S4QLA8"/>
<dbReference type="Gene3D" id="3.90.79.10">
    <property type="entry name" value="Nucleoside Triphosphate Pyrophosphohydrolase"/>
    <property type="match status" value="1"/>
</dbReference>
<dbReference type="InterPro" id="IPR020476">
    <property type="entry name" value="Nudix_hydrolase"/>
</dbReference>
<proteinExistence type="inferred from homology"/>
<evidence type="ECO:0000256" key="4">
    <source>
        <dbReference type="ARBA" id="ARBA00022801"/>
    </source>
</evidence>
<evidence type="ECO:0000313" key="8">
    <source>
        <dbReference type="Proteomes" id="UP000198802"/>
    </source>
</evidence>
<keyword evidence="8" id="KW-1185">Reference proteome</keyword>
<feature type="domain" description="Nudix hydrolase" evidence="6">
    <location>
        <begin position="15"/>
        <end position="139"/>
    </location>
</feature>
<dbReference type="PROSITE" id="PS51462">
    <property type="entry name" value="NUDIX"/>
    <property type="match status" value="1"/>
</dbReference>
<dbReference type="GO" id="GO:0016818">
    <property type="term" value="F:hydrolase activity, acting on acid anhydrides, in phosphorus-containing anhydrides"/>
    <property type="evidence" value="ECO:0007669"/>
    <property type="project" value="TreeGrafter"/>
</dbReference>
<dbReference type="PANTHER" id="PTHR43758">
    <property type="entry name" value="7,8-DIHYDRO-8-OXOGUANINE TRIPHOSPHATASE"/>
    <property type="match status" value="1"/>
</dbReference>
<dbReference type="CDD" id="cd02883">
    <property type="entry name" value="NUDIX_Hydrolase"/>
    <property type="match status" value="1"/>
</dbReference>
<evidence type="ECO:0000256" key="1">
    <source>
        <dbReference type="ARBA" id="ARBA00001946"/>
    </source>
</evidence>
<dbReference type="PRINTS" id="PR00502">
    <property type="entry name" value="NUDIXFAMILY"/>
</dbReference>
<keyword evidence="4" id="KW-0378">Hydrolase</keyword>
<dbReference type="Pfam" id="PF00293">
    <property type="entry name" value="NUDIX"/>
    <property type="match status" value="1"/>
</dbReference>
<protein>
    <submittedName>
        <fullName evidence="7">8-oxo-dGTP diphosphatase</fullName>
    </submittedName>
</protein>
<sequence length="155" mass="16420">MVLRCLGASAQVPFAAVTSVSVVVVAGDGALVLADLARGWDLPGGHVQRGETGAEQTARREVWEEVRVRVGVLEPVEVIESDLFGADDLTYMLVFAARVAEFAEWSGGLESAGRVVVSAEEFLARYRGGDPVLMRHLVGRALAVLGMGIRPADSS</sequence>
<keyword evidence="3" id="KW-0479">Metal-binding</keyword>
<evidence type="ECO:0000256" key="3">
    <source>
        <dbReference type="ARBA" id="ARBA00022723"/>
    </source>
</evidence>
<evidence type="ECO:0000313" key="7">
    <source>
        <dbReference type="EMBL" id="CUU56443.1"/>
    </source>
</evidence>
<reference evidence="8" key="1">
    <citation type="submission" date="2015-11" db="EMBL/GenBank/DDBJ databases">
        <authorList>
            <person name="Varghese N."/>
        </authorList>
    </citation>
    <scope>NUCLEOTIDE SEQUENCE [LARGE SCALE GENOMIC DNA]</scope>
    <source>
        <strain evidence="8">DSM 45899</strain>
    </source>
</reference>
<name>A0A0S4QLA8_9ACTN</name>
<dbReference type="SUPFAM" id="SSF55811">
    <property type="entry name" value="Nudix"/>
    <property type="match status" value="1"/>
</dbReference>
<comment type="cofactor">
    <cofactor evidence="1">
        <name>Mg(2+)</name>
        <dbReference type="ChEBI" id="CHEBI:18420"/>
    </cofactor>
</comment>
<dbReference type="InterPro" id="IPR015797">
    <property type="entry name" value="NUDIX_hydrolase-like_dom_sf"/>
</dbReference>
<dbReference type="InterPro" id="IPR000086">
    <property type="entry name" value="NUDIX_hydrolase_dom"/>
</dbReference>
<accession>A0A0S4QLA8</accession>
<dbReference type="EMBL" id="FAOZ01000007">
    <property type="protein sequence ID" value="CUU56443.1"/>
    <property type="molecule type" value="Genomic_DNA"/>
</dbReference>
<evidence type="ECO:0000256" key="5">
    <source>
        <dbReference type="ARBA" id="ARBA00022842"/>
    </source>
</evidence>
<comment type="similarity">
    <text evidence="2">Belongs to the Nudix hydrolase family.</text>
</comment>
<keyword evidence="5" id="KW-0460">Magnesium</keyword>
<evidence type="ECO:0000256" key="2">
    <source>
        <dbReference type="ARBA" id="ARBA00005582"/>
    </source>
</evidence>
<evidence type="ECO:0000259" key="6">
    <source>
        <dbReference type="PROSITE" id="PS51462"/>
    </source>
</evidence>